<dbReference type="GO" id="GO:0008270">
    <property type="term" value="F:zinc ion binding"/>
    <property type="evidence" value="ECO:0007669"/>
    <property type="project" value="UniProtKB-KW"/>
</dbReference>
<dbReference type="EMBL" id="AP024429">
    <property type="protein sequence ID" value="BCS00782.1"/>
    <property type="molecule type" value="Genomic_DNA"/>
</dbReference>
<protein>
    <recommendedName>
        <fullName evidence="7">RING finger domain protein</fullName>
    </recommendedName>
</protein>
<dbReference type="PANTHER" id="PTHR21540">
    <property type="entry name" value="RING FINGER AND SWIM DOMAIN-CONTAINING PROTEIN 2"/>
    <property type="match status" value="1"/>
</dbReference>
<keyword evidence="1" id="KW-0479">Metal-binding</keyword>
<dbReference type="PROSITE" id="PS50966">
    <property type="entry name" value="ZF_SWIM"/>
    <property type="match status" value="1"/>
</dbReference>
<dbReference type="KEGG" id="aluc:AKAW2_51123S"/>
<dbReference type="InterPro" id="IPR039903">
    <property type="entry name" value="Zswim2"/>
</dbReference>
<reference evidence="5" key="2">
    <citation type="submission" date="2021-02" db="EMBL/GenBank/DDBJ databases">
        <title>Aspergillus luchuensis mut. kawachii IFO 4304 genome sequence.</title>
        <authorList>
            <person name="Mori K."/>
            <person name="Kadooka C."/>
            <person name="Goto M."/>
            <person name="Futagami T."/>
        </authorList>
    </citation>
    <scope>NUCLEOTIDE SEQUENCE</scope>
    <source>
        <strain evidence="5">IFO 4308</strain>
    </source>
</reference>
<evidence type="ECO:0000313" key="5">
    <source>
        <dbReference type="EMBL" id="BCS00782.1"/>
    </source>
</evidence>
<dbReference type="InterPro" id="IPR013083">
    <property type="entry name" value="Znf_RING/FYVE/PHD"/>
</dbReference>
<dbReference type="InterPro" id="IPR007527">
    <property type="entry name" value="Znf_SWIM"/>
</dbReference>
<feature type="compositionally biased region" description="Polar residues" evidence="2">
    <location>
        <begin position="43"/>
        <end position="59"/>
    </location>
</feature>
<evidence type="ECO:0000259" key="4">
    <source>
        <dbReference type="PROSITE" id="PS50966"/>
    </source>
</evidence>
<accession>A0A7R7WD51</accession>
<organism evidence="5 6">
    <name type="scientific">Aspergillus kawachii</name>
    <name type="common">White koji mold</name>
    <name type="synonym">Aspergillus awamori var. kawachi</name>
    <dbReference type="NCBI Taxonomy" id="1069201"/>
    <lineage>
        <taxon>Eukaryota</taxon>
        <taxon>Fungi</taxon>
        <taxon>Dikarya</taxon>
        <taxon>Ascomycota</taxon>
        <taxon>Pezizomycotina</taxon>
        <taxon>Eurotiomycetes</taxon>
        <taxon>Eurotiomycetidae</taxon>
        <taxon>Eurotiales</taxon>
        <taxon>Aspergillaceae</taxon>
        <taxon>Aspergillus</taxon>
        <taxon>Aspergillus subgen. Circumdati</taxon>
    </lineage>
</organism>
<evidence type="ECO:0000259" key="3">
    <source>
        <dbReference type="PROSITE" id="PS50089"/>
    </source>
</evidence>
<keyword evidence="1" id="KW-0862">Zinc</keyword>
<reference evidence="5" key="1">
    <citation type="submission" date="2021-01" db="EMBL/GenBank/DDBJ databases">
        <authorList>
            <consortium name="Aspergillus luchuensis mut. kawachii IFO 4304 genome sequencing consortium"/>
            <person name="Kazuki M."/>
            <person name="Futagami T."/>
        </authorList>
    </citation>
    <scope>NUCLEOTIDE SEQUENCE</scope>
    <source>
        <strain evidence="5">IFO 4308</strain>
    </source>
</reference>
<dbReference type="Pfam" id="PF13639">
    <property type="entry name" value="zf-RING_2"/>
    <property type="match status" value="1"/>
</dbReference>
<dbReference type="OrthoDB" id="2122982at2759"/>
<feature type="domain" description="SWIM-type" evidence="4">
    <location>
        <begin position="191"/>
        <end position="223"/>
    </location>
</feature>
<dbReference type="PROSITE" id="PS50089">
    <property type="entry name" value="ZF_RING_2"/>
    <property type="match status" value="1"/>
</dbReference>
<evidence type="ECO:0000256" key="1">
    <source>
        <dbReference type="PROSITE-ProRule" id="PRU00175"/>
    </source>
</evidence>
<keyword evidence="1" id="KW-0863">Zinc-finger</keyword>
<evidence type="ECO:0008006" key="7">
    <source>
        <dbReference type="Google" id="ProtNLM"/>
    </source>
</evidence>
<dbReference type="Proteomes" id="UP000661280">
    <property type="component" value="Chromosome 5"/>
</dbReference>
<dbReference type="CDD" id="cd16494">
    <property type="entry name" value="RING-CH-C4HC3_ZSWM2"/>
    <property type="match status" value="1"/>
</dbReference>
<dbReference type="GeneID" id="64962103"/>
<name>A0A7R7WD51_ASPKA</name>
<keyword evidence="6" id="KW-1185">Reference proteome</keyword>
<dbReference type="RefSeq" id="XP_041544544.1">
    <property type="nucleotide sequence ID" value="XM_041691017.1"/>
</dbReference>
<feature type="region of interest" description="Disordered" evidence="2">
    <location>
        <begin position="43"/>
        <end position="141"/>
    </location>
</feature>
<dbReference type="PANTHER" id="PTHR21540:SF0">
    <property type="entry name" value="PHD FAMILY PROTEIN"/>
    <property type="match status" value="1"/>
</dbReference>
<dbReference type="AlphaFoldDB" id="A0A7R7WD51"/>
<dbReference type="Gene3D" id="3.30.40.10">
    <property type="entry name" value="Zinc/RING finger domain, C3HC4 (zinc finger)"/>
    <property type="match status" value="1"/>
</dbReference>
<dbReference type="GO" id="GO:0061630">
    <property type="term" value="F:ubiquitin protein ligase activity"/>
    <property type="evidence" value="ECO:0007669"/>
    <property type="project" value="InterPro"/>
</dbReference>
<feature type="compositionally biased region" description="Low complexity" evidence="2">
    <location>
        <begin position="66"/>
        <end position="75"/>
    </location>
</feature>
<dbReference type="SUPFAM" id="SSF57850">
    <property type="entry name" value="RING/U-box"/>
    <property type="match status" value="1"/>
</dbReference>
<feature type="domain" description="RING-type" evidence="3">
    <location>
        <begin position="271"/>
        <end position="319"/>
    </location>
</feature>
<proteinExistence type="predicted"/>
<evidence type="ECO:0000313" key="6">
    <source>
        <dbReference type="Proteomes" id="UP000661280"/>
    </source>
</evidence>
<sequence length="390" mass="43454">MLGVVYSILRKPPLRLFLSCYASFLPLSSSWPRIASGFRMGVTRTTPSRQQHANASTPTDARATRSRAVASTPASSRKRKATEQNVTPSASSKKSRRSATTGSSNDTVEVIDLTGDTPSPARRRARAPASYDEPTPERRARRFRTHPPSTYLDRAARALSQRMFVVGHSVTEVDDAPEISFDIVGTTGNIYKTTIGKVPSCSCPDALKGNQCKHICYVLVKALRAPQHLQYQLAFLSSELREMYNGSPISREQAHAEENRDGNRKPVEGDCPICFMEFEPDKEEIVWCRAACGNNIHKTCFQKWAATQQAQGVRCVYCRSPWQADTGNMKLDELVKGASVDSDGYVNVADQLGLSGIRDCSTYHPYWVHRQSSRYGSRRGRGAWDYANRY</sequence>
<gene>
    <name evidence="5" type="ORF">AKAW2_51123S</name>
</gene>
<evidence type="ECO:0000256" key="2">
    <source>
        <dbReference type="SAM" id="MobiDB-lite"/>
    </source>
</evidence>
<dbReference type="InterPro" id="IPR001841">
    <property type="entry name" value="Znf_RING"/>
</dbReference>